<keyword evidence="1 2" id="KW-0378">Hydrolase</keyword>
<dbReference type="GO" id="GO:0004113">
    <property type="term" value="F:2',3'-cyclic-nucleotide 3'-phosphodiesterase activity"/>
    <property type="evidence" value="ECO:0007669"/>
    <property type="project" value="InterPro"/>
</dbReference>
<feature type="domain" description="Phosphoesterase HXTX" evidence="3">
    <location>
        <begin position="15"/>
        <end position="88"/>
    </location>
</feature>
<comment type="function">
    <text evidence="2">Hydrolyzes RNA 2',3'-cyclic phosphodiester to an RNA 2'-phosphomonoester.</text>
</comment>
<dbReference type="NCBIfam" id="TIGR02258">
    <property type="entry name" value="2_5_ligase"/>
    <property type="match status" value="1"/>
</dbReference>
<dbReference type="KEGG" id="hja:BST95_17995"/>
<dbReference type="Pfam" id="PF02834">
    <property type="entry name" value="LigT_PEase"/>
    <property type="match status" value="2"/>
</dbReference>
<dbReference type="GO" id="GO:0008664">
    <property type="term" value="F:RNA 2',3'-cyclic 3'-phosphodiesterase activity"/>
    <property type="evidence" value="ECO:0007669"/>
    <property type="project" value="UniProtKB-EC"/>
</dbReference>
<evidence type="ECO:0000256" key="2">
    <source>
        <dbReference type="HAMAP-Rule" id="MF_01940"/>
    </source>
</evidence>
<evidence type="ECO:0000259" key="3">
    <source>
        <dbReference type="Pfam" id="PF02834"/>
    </source>
</evidence>
<dbReference type="Gene3D" id="3.90.1140.10">
    <property type="entry name" value="Cyclic phosphodiesterase"/>
    <property type="match status" value="1"/>
</dbReference>
<reference evidence="4 5" key="1">
    <citation type="submission" date="2018-01" db="EMBL/GenBank/DDBJ databases">
        <title>The draft genome sequence of Halioglobus japonicus S1-36.</title>
        <authorList>
            <person name="Du Z.-J."/>
            <person name="Shi M.-J."/>
        </authorList>
    </citation>
    <scope>NUCLEOTIDE SEQUENCE [LARGE SCALE GENOMIC DNA]</scope>
    <source>
        <strain evidence="4 5">S1-36</strain>
    </source>
</reference>
<name>A0AAP8MG59_9GAMM</name>
<evidence type="ECO:0000313" key="5">
    <source>
        <dbReference type="Proteomes" id="UP000235162"/>
    </source>
</evidence>
<sequence>MRLFFGLEPLPGEARAIADWRDRSLPVDGRAVPAANFHITLAFLGELDQRRLERLCDAVDSCVDQLNPAGLTLTLDNIGYWSKPRICWLGPSRWPDHLPALAKRLNHIGVSEGGRRERNNYQPHVTLYRSCDTPPSAPAQPPALPMTCDHFSLYESRQGRQGVSYHPLASWALPL</sequence>
<comment type="similarity">
    <text evidence="2">Belongs to the 2H phosphoesterase superfamily. ThpR family.</text>
</comment>
<dbReference type="InterPro" id="IPR009097">
    <property type="entry name" value="Cyclic_Pdiesterase"/>
</dbReference>
<gene>
    <name evidence="4" type="ORF">C0029_00230</name>
</gene>
<dbReference type="SUPFAM" id="SSF55144">
    <property type="entry name" value="LigT-like"/>
    <property type="match status" value="1"/>
</dbReference>
<dbReference type="EMBL" id="PKUR01000001">
    <property type="protein sequence ID" value="PLW87069.1"/>
    <property type="molecule type" value="Genomic_DNA"/>
</dbReference>
<proteinExistence type="inferred from homology"/>
<comment type="catalytic activity">
    <reaction evidence="2">
        <text>a 3'-end 2',3'-cyclophospho-ribonucleotide-RNA + H2O = a 3'-end 2'-phospho-ribonucleotide-RNA + H(+)</text>
        <dbReference type="Rhea" id="RHEA:11828"/>
        <dbReference type="Rhea" id="RHEA-COMP:10464"/>
        <dbReference type="Rhea" id="RHEA-COMP:17353"/>
        <dbReference type="ChEBI" id="CHEBI:15377"/>
        <dbReference type="ChEBI" id="CHEBI:15378"/>
        <dbReference type="ChEBI" id="CHEBI:83064"/>
        <dbReference type="ChEBI" id="CHEBI:173113"/>
        <dbReference type="EC" id="3.1.4.58"/>
    </reaction>
</comment>
<dbReference type="Proteomes" id="UP000235162">
    <property type="component" value="Unassembled WGS sequence"/>
</dbReference>
<dbReference type="RefSeq" id="WP_084200808.1">
    <property type="nucleotide sequence ID" value="NZ_BMYL01000001.1"/>
</dbReference>
<feature type="active site" description="Proton donor" evidence="2">
    <location>
        <position position="38"/>
    </location>
</feature>
<keyword evidence="5" id="KW-1185">Reference proteome</keyword>
<dbReference type="AlphaFoldDB" id="A0AAP8MG59"/>
<dbReference type="HAMAP" id="MF_01940">
    <property type="entry name" value="RNA_CPDase"/>
    <property type="match status" value="1"/>
</dbReference>
<evidence type="ECO:0000256" key="1">
    <source>
        <dbReference type="ARBA" id="ARBA00022801"/>
    </source>
</evidence>
<organism evidence="4 5">
    <name type="scientific">Halioglobus japonicus</name>
    <dbReference type="NCBI Taxonomy" id="930805"/>
    <lineage>
        <taxon>Bacteria</taxon>
        <taxon>Pseudomonadati</taxon>
        <taxon>Pseudomonadota</taxon>
        <taxon>Gammaproteobacteria</taxon>
        <taxon>Cellvibrionales</taxon>
        <taxon>Halieaceae</taxon>
        <taxon>Halioglobus</taxon>
    </lineage>
</organism>
<accession>A0AAP8MG59</accession>
<dbReference type="InterPro" id="IPR014051">
    <property type="entry name" value="Phosphoesterase_HXTX"/>
</dbReference>
<dbReference type="PANTHER" id="PTHR35561:SF1">
    <property type="entry name" value="RNA 2',3'-CYCLIC PHOSPHODIESTERASE"/>
    <property type="match status" value="1"/>
</dbReference>
<comment type="caution">
    <text evidence="4">The sequence shown here is derived from an EMBL/GenBank/DDBJ whole genome shotgun (WGS) entry which is preliminary data.</text>
</comment>
<dbReference type="EC" id="3.1.4.58" evidence="2"/>
<evidence type="ECO:0000313" key="4">
    <source>
        <dbReference type="EMBL" id="PLW87069.1"/>
    </source>
</evidence>
<feature type="domain" description="Phosphoesterase HXTX" evidence="3">
    <location>
        <begin position="91"/>
        <end position="165"/>
    </location>
</feature>
<feature type="active site" description="Proton acceptor" evidence="2">
    <location>
        <position position="124"/>
    </location>
</feature>
<feature type="short sequence motif" description="HXTX 1" evidence="2">
    <location>
        <begin position="38"/>
        <end position="41"/>
    </location>
</feature>
<dbReference type="InterPro" id="IPR004175">
    <property type="entry name" value="RNA_CPDase"/>
</dbReference>
<protein>
    <recommendedName>
        <fullName evidence="2">RNA 2',3'-cyclic phosphodiesterase</fullName>
        <shortName evidence="2">RNA 2',3'-CPDase</shortName>
        <ecNumber evidence="2">3.1.4.58</ecNumber>
    </recommendedName>
</protein>
<feature type="short sequence motif" description="HXTX 2" evidence="2">
    <location>
        <begin position="124"/>
        <end position="127"/>
    </location>
</feature>
<dbReference type="PANTHER" id="PTHR35561">
    <property type="entry name" value="RNA 2',3'-CYCLIC PHOSPHODIESTERASE"/>
    <property type="match status" value="1"/>
</dbReference>